<dbReference type="AlphaFoldDB" id="A0A1K2H2N3"/>
<protein>
    <submittedName>
        <fullName evidence="8">ABC-2 type transport system permease protein</fullName>
    </submittedName>
</protein>
<gene>
    <name evidence="7" type="ORF">RR45_GL001199</name>
    <name evidence="8" type="ORF">SAMN02746068_00022</name>
</gene>
<keyword evidence="4 5" id="KW-0472">Membrane</keyword>
<sequence>MRHLLIYRLKQTLGERTILFWTIAFPMILGTFFFMAFGNLAKNEEVVTEIPIAMVVSNQSAQTETQKAFLTEMQKEKLMTIKSYPTEKVAKEKLEAGKISGLFYLGQELSLTVTKSSLSTSILKVVLDSYNKNVAMISDIAKAHPENLPAAIAALSDLKPAVKAVAPNGKTTSSFMQYFFALIAYACLSGIFLGVNNSFESQANLSALGARRSISPTPKLTLILVDFITILAVDFVSVLLLTLYITKGFGISLGDNMLGIIVTVLMGCVIGVSLGIVLGASNHVSRNLKMGLTVALTLVPSFFAGLMFENMGIIVEKYFPLLNRINPAALLADAFYCLSVYDNPARYARDMWTLAIMSVVCIALAFSLLRRERYDSI</sequence>
<dbReference type="EMBL" id="FPKS01000001">
    <property type="protein sequence ID" value="SFZ70019.1"/>
    <property type="molecule type" value="Genomic_DNA"/>
</dbReference>
<dbReference type="GO" id="GO:0140359">
    <property type="term" value="F:ABC-type transporter activity"/>
    <property type="evidence" value="ECO:0007669"/>
    <property type="project" value="InterPro"/>
</dbReference>
<dbReference type="RefSeq" id="WP_072353394.1">
    <property type="nucleotide sequence ID" value="NZ_FPKS01000001.1"/>
</dbReference>
<feature type="transmembrane region" description="Helical" evidence="5">
    <location>
        <begin position="178"/>
        <end position="199"/>
    </location>
</feature>
<keyword evidence="3 5" id="KW-1133">Transmembrane helix</keyword>
<dbReference type="OrthoDB" id="9771731at2"/>
<evidence type="ECO:0000256" key="4">
    <source>
        <dbReference type="ARBA" id="ARBA00023136"/>
    </source>
</evidence>
<feature type="domain" description="ABC-2 type transporter transmembrane" evidence="6">
    <location>
        <begin position="17"/>
        <end position="366"/>
    </location>
</feature>
<evidence type="ECO:0000313" key="9">
    <source>
        <dbReference type="Proteomes" id="UP000185655"/>
    </source>
</evidence>
<evidence type="ECO:0000313" key="7">
    <source>
        <dbReference type="EMBL" id="PCS00549.1"/>
    </source>
</evidence>
<evidence type="ECO:0000313" key="10">
    <source>
        <dbReference type="Proteomes" id="UP000218979"/>
    </source>
</evidence>
<dbReference type="Proteomes" id="UP000218979">
    <property type="component" value="Unassembled WGS sequence"/>
</dbReference>
<dbReference type="InterPro" id="IPR052902">
    <property type="entry name" value="ABC-2_transporter"/>
</dbReference>
<dbReference type="STRING" id="1122154.SAMN02746068_00022"/>
<keyword evidence="10" id="KW-1185">Reference proteome</keyword>
<dbReference type="PANTHER" id="PTHR43027:SF1">
    <property type="entry name" value="DOXORUBICIN RESISTANCE ABC TRANSPORTER PERMEASE PROTEIN DRRC-RELATED"/>
    <property type="match status" value="1"/>
</dbReference>
<dbReference type="Proteomes" id="UP000185655">
    <property type="component" value="Unassembled WGS sequence"/>
</dbReference>
<organism evidence="8 9">
    <name type="scientific">Pseudolactococcus chungangensis CAU 28 = DSM 22330</name>
    <dbReference type="NCBI Taxonomy" id="1122154"/>
    <lineage>
        <taxon>Bacteria</taxon>
        <taxon>Bacillati</taxon>
        <taxon>Bacillota</taxon>
        <taxon>Bacilli</taxon>
        <taxon>Lactobacillales</taxon>
        <taxon>Streptococcaceae</taxon>
        <taxon>Pseudolactococcus</taxon>
    </lineage>
</organism>
<feature type="transmembrane region" description="Helical" evidence="5">
    <location>
        <begin position="351"/>
        <end position="369"/>
    </location>
</feature>
<evidence type="ECO:0000313" key="8">
    <source>
        <dbReference type="EMBL" id="SFZ70019.1"/>
    </source>
</evidence>
<proteinExistence type="predicted"/>
<feature type="transmembrane region" description="Helical" evidence="5">
    <location>
        <begin position="18"/>
        <end position="37"/>
    </location>
</feature>
<name>A0A1K2H2N3_9LACT</name>
<feature type="transmembrane region" description="Helical" evidence="5">
    <location>
        <begin position="220"/>
        <end position="245"/>
    </location>
</feature>
<dbReference type="GO" id="GO:0016020">
    <property type="term" value="C:membrane"/>
    <property type="evidence" value="ECO:0007669"/>
    <property type="project" value="UniProtKB-SubCell"/>
</dbReference>
<feature type="transmembrane region" description="Helical" evidence="5">
    <location>
        <begin position="290"/>
        <end position="308"/>
    </location>
</feature>
<reference evidence="7 10" key="1">
    <citation type="submission" date="2014-12" db="EMBL/GenBank/DDBJ databases">
        <title>Draft genome sequences of 10 type strains of Lactococcus.</title>
        <authorList>
            <person name="Sun Z."/>
            <person name="Zhong Z."/>
            <person name="Liu W."/>
            <person name="Zhang W."/>
            <person name="Zhang H."/>
        </authorList>
    </citation>
    <scope>NUCLEOTIDE SEQUENCE [LARGE SCALE GENOMIC DNA]</scope>
    <source>
        <strain evidence="7 10">DSM 22330</strain>
    </source>
</reference>
<dbReference type="Pfam" id="PF12698">
    <property type="entry name" value="ABC2_membrane_3"/>
    <property type="match status" value="1"/>
</dbReference>
<keyword evidence="2 5" id="KW-0812">Transmembrane</keyword>
<dbReference type="EMBL" id="JXJT01000027">
    <property type="protein sequence ID" value="PCS00549.1"/>
    <property type="molecule type" value="Genomic_DNA"/>
</dbReference>
<evidence type="ECO:0000256" key="5">
    <source>
        <dbReference type="SAM" id="Phobius"/>
    </source>
</evidence>
<evidence type="ECO:0000256" key="1">
    <source>
        <dbReference type="ARBA" id="ARBA00004141"/>
    </source>
</evidence>
<evidence type="ECO:0000256" key="3">
    <source>
        <dbReference type="ARBA" id="ARBA00022989"/>
    </source>
</evidence>
<accession>A0A1K2H2N3</accession>
<reference evidence="8 9" key="2">
    <citation type="submission" date="2016-11" db="EMBL/GenBank/DDBJ databases">
        <authorList>
            <person name="Jaros S."/>
            <person name="Januszkiewicz K."/>
            <person name="Wedrychowicz H."/>
        </authorList>
    </citation>
    <scope>NUCLEOTIDE SEQUENCE [LARGE SCALE GENOMIC DNA]</scope>
    <source>
        <strain evidence="8 9">DSM 22330</strain>
    </source>
</reference>
<dbReference type="InterPro" id="IPR013525">
    <property type="entry name" value="ABC2_TM"/>
</dbReference>
<feature type="transmembrane region" description="Helical" evidence="5">
    <location>
        <begin position="257"/>
        <end position="278"/>
    </location>
</feature>
<comment type="subcellular location">
    <subcellularLocation>
        <location evidence="1">Membrane</location>
        <topology evidence="1">Multi-pass membrane protein</topology>
    </subcellularLocation>
</comment>
<evidence type="ECO:0000256" key="2">
    <source>
        <dbReference type="ARBA" id="ARBA00022692"/>
    </source>
</evidence>
<evidence type="ECO:0000259" key="6">
    <source>
        <dbReference type="Pfam" id="PF12698"/>
    </source>
</evidence>
<dbReference type="PANTHER" id="PTHR43027">
    <property type="entry name" value="DOXORUBICIN RESISTANCE ABC TRANSPORTER PERMEASE PROTEIN DRRC-RELATED"/>
    <property type="match status" value="1"/>
</dbReference>